<keyword evidence="4" id="KW-1185">Reference proteome</keyword>
<feature type="domain" description="AB hydrolase-1" evidence="2">
    <location>
        <begin position="28"/>
        <end position="264"/>
    </location>
</feature>
<gene>
    <name evidence="3" type="ORF">Q5722_14375</name>
</gene>
<name>A0ABT9B3Y2_9ACTN</name>
<dbReference type="InterPro" id="IPR050266">
    <property type="entry name" value="AB_hydrolase_sf"/>
</dbReference>
<dbReference type="GO" id="GO:0016787">
    <property type="term" value="F:hydrolase activity"/>
    <property type="evidence" value="ECO:0007669"/>
    <property type="project" value="UniProtKB-KW"/>
</dbReference>
<dbReference type="RefSeq" id="WP_305028950.1">
    <property type="nucleotide sequence ID" value="NZ_JAUQTA010000002.1"/>
</dbReference>
<evidence type="ECO:0000313" key="4">
    <source>
        <dbReference type="Proteomes" id="UP001233314"/>
    </source>
</evidence>
<dbReference type="PRINTS" id="PR00412">
    <property type="entry name" value="EPOXHYDRLASE"/>
</dbReference>
<dbReference type="PANTHER" id="PTHR43798:SF33">
    <property type="entry name" value="HYDROLASE, PUTATIVE (AFU_ORTHOLOGUE AFUA_2G14860)-RELATED"/>
    <property type="match status" value="1"/>
</dbReference>
<protein>
    <submittedName>
        <fullName evidence="3">Alpha/beta hydrolase</fullName>
    </submittedName>
</protein>
<dbReference type="Gene3D" id="3.40.50.1820">
    <property type="entry name" value="alpha/beta hydrolase"/>
    <property type="match status" value="1"/>
</dbReference>
<dbReference type="InterPro" id="IPR000073">
    <property type="entry name" value="AB_hydrolase_1"/>
</dbReference>
<dbReference type="PANTHER" id="PTHR43798">
    <property type="entry name" value="MONOACYLGLYCEROL LIPASE"/>
    <property type="match status" value="1"/>
</dbReference>
<dbReference type="PRINTS" id="PR00111">
    <property type="entry name" value="ABHYDROLASE"/>
</dbReference>
<comment type="caution">
    <text evidence="3">The sequence shown here is derived from an EMBL/GenBank/DDBJ whole genome shotgun (WGS) entry which is preliminary data.</text>
</comment>
<organism evidence="3 4">
    <name type="scientific">Nocardioides jiangxiensis</name>
    <dbReference type="NCBI Taxonomy" id="3064524"/>
    <lineage>
        <taxon>Bacteria</taxon>
        <taxon>Bacillati</taxon>
        <taxon>Actinomycetota</taxon>
        <taxon>Actinomycetes</taxon>
        <taxon>Propionibacteriales</taxon>
        <taxon>Nocardioidaceae</taxon>
        <taxon>Nocardioides</taxon>
    </lineage>
</organism>
<dbReference type="EMBL" id="JAUQTA010000002">
    <property type="protein sequence ID" value="MDO7869556.1"/>
    <property type="molecule type" value="Genomic_DNA"/>
</dbReference>
<evidence type="ECO:0000256" key="1">
    <source>
        <dbReference type="SAM" id="MobiDB-lite"/>
    </source>
</evidence>
<dbReference type="SUPFAM" id="SSF53474">
    <property type="entry name" value="alpha/beta-Hydrolases"/>
    <property type="match status" value="1"/>
</dbReference>
<dbReference type="Proteomes" id="UP001233314">
    <property type="component" value="Unassembled WGS sequence"/>
</dbReference>
<keyword evidence="3" id="KW-0378">Hydrolase</keyword>
<evidence type="ECO:0000259" key="2">
    <source>
        <dbReference type="Pfam" id="PF12697"/>
    </source>
</evidence>
<reference evidence="3 4" key="1">
    <citation type="submission" date="2023-07" db="EMBL/GenBank/DDBJ databases">
        <title>Nocardioides sp. nov WY-20 isolated from soil.</title>
        <authorList>
            <person name="Liu B."/>
            <person name="Wan Y."/>
        </authorList>
    </citation>
    <scope>NUCLEOTIDE SEQUENCE [LARGE SCALE GENOMIC DNA]</scope>
    <source>
        <strain evidence="3 4">WY-20</strain>
    </source>
</reference>
<proteinExistence type="predicted"/>
<dbReference type="InterPro" id="IPR029058">
    <property type="entry name" value="AB_hydrolase_fold"/>
</dbReference>
<dbReference type="Pfam" id="PF12697">
    <property type="entry name" value="Abhydrolase_6"/>
    <property type="match status" value="1"/>
</dbReference>
<accession>A0ABT9B3Y2</accession>
<sequence>MTTASRLSINGVSIPVAQAGFADGAEAVVFIHGNSGAIADWLPFLEPVGTFTRAVAFDLPGYGEADKPSGFDYTVAGYAEFIDATLKALGISNAHIVAHDLGGGWAMRWAADHPEQFASAILINTGVLLDYEWHDAAKLWRQPGVGEAIQAGMTRELFHEVVSAQNPRLGPAALQALWQQTDDPGTNHAVLQFYRATSEATLAEPQAVLRGLDRPALVIWGEDDAYIPVGQAPLQRESFPSAQVVVLPDAGHWVTLEDPDTVRALIVPFLRQHVGVVGPSAESSMNADSHNGFRDDRVPPVLRETDAR</sequence>
<dbReference type="InterPro" id="IPR000639">
    <property type="entry name" value="Epox_hydrolase-like"/>
</dbReference>
<evidence type="ECO:0000313" key="3">
    <source>
        <dbReference type="EMBL" id="MDO7869556.1"/>
    </source>
</evidence>
<feature type="compositionally biased region" description="Basic and acidic residues" evidence="1">
    <location>
        <begin position="291"/>
        <end position="308"/>
    </location>
</feature>
<feature type="region of interest" description="Disordered" evidence="1">
    <location>
        <begin position="280"/>
        <end position="308"/>
    </location>
</feature>